<evidence type="ECO:0000256" key="1">
    <source>
        <dbReference type="SAM" id="Coils"/>
    </source>
</evidence>
<keyword evidence="1" id="KW-0175">Coiled coil</keyword>
<dbReference type="PANTHER" id="PTHR11102">
    <property type="entry name" value="SEL-1-LIKE PROTEIN"/>
    <property type="match status" value="1"/>
</dbReference>
<accession>A0ABV1G2N6</accession>
<dbReference type="InterPro" id="IPR006597">
    <property type="entry name" value="Sel1-like"/>
</dbReference>
<sequence length="659" mass="75522">MAIGAITMILANVGLQIYNNWCGSRQNAALQQKREEFERAAKERNTEHMWRLMREGQELTLQLEKEKHADRLKELKDEVDHLLEKLTYETTISNWPLKVLPIVMKNQAFGNLLANQEENVAMHVIFTRSNHDKFNKLVYPVVEKQLEQYCDKHWSTMTDHPILFYSGAWKPAVNPTDVQVMAMREELKNLPTLLITPFFRPGDGKLVFQLHMWGVGANSTDKFDVPEIEPTDFQRSFINQDDYDNEPGLLNEIVEDLVPYLECMIGYMADTYFWSSAGLAPHLPLLVTNGTINTDGMKYLISDSREYYEELLAGSEDKAKANPFVQENLLDLCQGCSAFMDKEEYMKKLEDVFVTYCYKKSRNKYDSLSEVIHDCPFNASYKKWISAFLNLYDGIYKKDLKDLLILMEGLDFDYSILANSNKTELLQLANDDNYAALYRLGELYEFSIGVKNHLAFALECYEKSANNGFILATLKIKVEKYEKIDRANCKKLKFLHNAGVEQASILLSKIYFYGLGGEKDIEVSMNILDSVPDSTHPYYYYTGAVLLNEAYGKDEKKAIFKLFKKAADMGYVSAIEKIMMIYLDGSIVPKCPERHFEYAKKCAEQGSLLGITRLGYCYAIGLGVTKSVEQAIKVLKIAEKRNYPDAIKLLNILESDNGK</sequence>
<dbReference type="PANTHER" id="PTHR11102:SF147">
    <property type="entry name" value="SEL1L ADAPTOR SUBUNIT OF ERAD E3 UBIQUITIN LIGASE"/>
    <property type="match status" value="1"/>
</dbReference>
<dbReference type="Pfam" id="PF08238">
    <property type="entry name" value="Sel1"/>
    <property type="match status" value="4"/>
</dbReference>
<protein>
    <submittedName>
        <fullName evidence="2">SEL1-like repeat protein</fullName>
    </submittedName>
</protein>
<feature type="coiled-coil region" evidence="1">
    <location>
        <begin position="27"/>
        <end position="85"/>
    </location>
</feature>
<reference evidence="2 3" key="1">
    <citation type="submission" date="2024-04" db="EMBL/GenBank/DDBJ databases">
        <title>Human intestinal bacterial collection.</title>
        <authorList>
            <person name="Pauvert C."/>
            <person name="Hitch T.C.A."/>
            <person name="Clavel T."/>
        </authorList>
    </citation>
    <scope>NUCLEOTIDE SEQUENCE [LARGE SCALE GENOMIC DNA]</scope>
    <source>
        <strain evidence="2 3">CLA-AA-H174</strain>
    </source>
</reference>
<gene>
    <name evidence="2" type="ORF">AAAT87_14765</name>
</gene>
<name>A0ABV1G2N6_9BACT</name>
<proteinExistence type="predicted"/>
<keyword evidence="3" id="KW-1185">Reference proteome</keyword>
<dbReference type="Proteomes" id="UP001465717">
    <property type="component" value="Unassembled WGS sequence"/>
</dbReference>
<evidence type="ECO:0000313" key="3">
    <source>
        <dbReference type="Proteomes" id="UP001465717"/>
    </source>
</evidence>
<evidence type="ECO:0000313" key="2">
    <source>
        <dbReference type="EMBL" id="MEQ2509504.1"/>
    </source>
</evidence>
<organism evidence="2 3">
    <name type="scientific">Segatella sinensis</name>
    <dbReference type="NCBI Taxonomy" id="3085167"/>
    <lineage>
        <taxon>Bacteria</taxon>
        <taxon>Pseudomonadati</taxon>
        <taxon>Bacteroidota</taxon>
        <taxon>Bacteroidia</taxon>
        <taxon>Bacteroidales</taxon>
        <taxon>Prevotellaceae</taxon>
        <taxon>Segatella</taxon>
    </lineage>
</organism>
<dbReference type="InterPro" id="IPR050767">
    <property type="entry name" value="Sel1_AlgK"/>
</dbReference>
<dbReference type="Gene3D" id="1.25.40.10">
    <property type="entry name" value="Tetratricopeptide repeat domain"/>
    <property type="match status" value="1"/>
</dbReference>
<dbReference type="InterPro" id="IPR011990">
    <property type="entry name" value="TPR-like_helical_dom_sf"/>
</dbReference>
<dbReference type="EMBL" id="JBBNGE010000088">
    <property type="protein sequence ID" value="MEQ2509504.1"/>
    <property type="molecule type" value="Genomic_DNA"/>
</dbReference>
<dbReference type="SMART" id="SM00671">
    <property type="entry name" value="SEL1"/>
    <property type="match status" value="3"/>
</dbReference>
<dbReference type="SUPFAM" id="SSF81901">
    <property type="entry name" value="HCP-like"/>
    <property type="match status" value="1"/>
</dbReference>
<comment type="caution">
    <text evidence="2">The sequence shown here is derived from an EMBL/GenBank/DDBJ whole genome shotgun (WGS) entry which is preliminary data.</text>
</comment>
<dbReference type="RefSeq" id="WP_349226841.1">
    <property type="nucleotide sequence ID" value="NZ_JBBNFG020000066.1"/>
</dbReference>